<proteinExistence type="predicted"/>
<dbReference type="GO" id="GO:0005509">
    <property type="term" value="F:calcium ion binding"/>
    <property type="evidence" value="ECO:0007669"/>
    <property type="project" value="InterPro"/>
</dbReference>
<sequence>MNTKSIVLGLTAIALVTVSCKAQSNDRQRRQGPPSVDEIFEQMDEDEDGLLSEEEVKGPLKDKFTDIDTDEDGFLSKEEVEKAPKPKRRGPR</sequence>
<comment type="caution">
    <text evidence="3">The sequence shown here is derived from an EMBL/GenBank/DDBJ whole genome shotgun (WGS) entry which is preliminary data.</text>
</comment>
<protein>
    <submittedName>
        <fullName evidence="3">EF-hand domain-containing protein</fullName>
    </submittedName>
</protein>
<dbReference type="InterPro" id="IPR011992">
    <property type="entry name" value="EF-hand-dom_pair"/>
</dbReference>
<evidence type="ECO:0000259" key="2">
    <source>
        <dbReference type="PROSITE" id="PS50222"/>
    </source>
</evidence>
<dbReference type="InterPro" id="IPR018247">
    <property type="entry name" value="EF_Hand_1_Ca_BS"/>
</dbReference>
<evidence type="ECO:0000256" key="1">
    <source>
        <dbReference type="SAM" id="MobiDB-lite"/>
    </source>
</evidence>
<organism evidence="3 4">
    <name type="scientific">Ulvibacterium marinum</name>
    <dbReference type="NCBI Taxonomy" id="2419782"/>
    <lineage>
        <taxon>Bacteria</taxon>
        <taxon>Pseudomonadati</taxon>
        <taxon>Bacteroidota</taxon>
        <taxon>Flavobacteriia</taxon>
        <taxon>Flavobacteriales</taxon>
        <taxon>Flavobacteriaceae</taxon>
        <taxon>Ulvibacterium</taxon>
    </lineage>
</organism>
<name>A0A3B0C6Y6_9FLAO</name>
<dbReference type="PROSITE" id="PS00018">
    <property type="entry name" value="EF_HAND_1"/>
    <property type="match status" value="2"/>
</dbReference>
<dbReference type="AlphaFoldDB" id="A0A3B0C6Y6"/>
<dbReference type="EMBL" id="RBCJ01000003">
    <property type="protein sequence ID" value="RKN80284.1"/>
    <property type="molecule type" value="Genomic_DNA"/>
</dbReference>
<dbReference type="Gene3D" id="1.10.238.10">
    <property type="entry name" value="EF-hand"/>
    <property type="match status" value="1"/>
</dbReference>
<keyword evidence="4" id="KW-1185">Reference proteome</keyword>
<dbReference type="SUPFAM" id="SSF47473">
    <property type="entry name" value="EF-hand"/>
    <property type="match status" value="1"/>
</dbReference>
<feature type="compositionally biased region" description="Acidic residues" evidence="1">
    <location>
        <begin position="38"/>
        <end position="53"/>
    </location>
</feature>
<reference evidence="3 4" key="1">
    <citation type="submission" date="2018-10" db="EMBL/GenBank/DDBJ databases">
        <title>Ulvibacterium marinum gen. nov., sp. nov., a novel marine bacterium of the family Flavobacteriaceae, isolated from a culture of the green alga Ulva prolifera.</title>
        <authorList>
            <person name="Zhang Z."/>
        </authorList>
    </citation>
    <scope>NUCLEOTIDE SEQUENCE [LARGE SCALE GENOMIC DNA]</scope>
    <source>
        <strain evidence="3 4">CCMM003</strain>
    </source>
</reference>
<dbReference type="PROSITE" id="PS50222">
    <property type="entry name" value="EF_HAND_2"/>
    <property type="match status" value="1"/>
</dbReference>
<gene>
    <name evidence="3" type="ORF">D7Z94_18845</name>
</gene>
<dbReference type="PROSITE" id="PS51257">
    <property type="entry name" value="PROKAR_LIPOPROTEIN"/>
    <property type="match status" value="1"/>
</dbReference>
<feature type="compositionally biased region" description="Basic and acidic residues" evidence="1">
    <location>
        <begin position="54"/>
        <end position="66"/>
    </location>
</feature>
<dbReference type="Pfam" id="PF13202">
    <property type="entry name" value="EF-hand_5"/>
    <property type="match status" value="2"/>
</dbReference>
<feature type="compositionally biased region" description="Basic and acidic residues" evidence="1">
    <location>
        <begin position="74"/>
        <end position="84"/>
    </location>
</feature>
<accession>A0A3B0C6Y6</accession>
<feature type="domain" description="EF-hand" evidence="2">
    <location>
        <begin position="31"/>
        <end position="66"/>
    </location>
</feature>
<evidence type="ECO:0000313" key="3">
    <source>
        <dbReference type="EMBL" id="RKN80284.1"/>
    </source>
</evidence>
<dbReference type="Proteomes" id="UP000276603">
    <property type="component" value="Unassembled WGS sequence"/>
</dbReference>
<dbReference type="RefSeq" id="WP_120713093.1">
    <property type="nucleotide sequence ID" value="NZ_RBCJ01000003.1"/>
</dbReference>
<dbReference type="InterPro" id="IPR002048">
    <property type="entry name" value="EF_hand_dom"/>
</dbReference>
<dbReference type="OrthoDB" id="1145220at2"/>
<feature type="region of interest" description="Disordered" evidence="1">
    <location>
        <begin position="22"/>
        <end position="92"/>
    </location>
</feature>
<evidence type="ECO:0000313" key="4">
    <source>
        <dbReference type="Proteomes" id="UP000276603"/>
    </source>
</evidence>